<comment type="caution">
    <text evidence="2">The sequence shown here is derived from an EMBL/GenBank/DDBJ whole genome shotgun (WGS) entry which is preliminary data.</text>
</comment>
<dbReference type="AlphaFoldDB" id="A0A845LAJ2"/>
<evidence type="ECO:0000313" key="3">
    <source>
        <dbReference type="Proteomes" id="UP000471031"/>
    </source>
</evidence>
<evidence type="ECO:0000259" key="1">
    <source>
        <dbReference type="Pfam" id="PF13625"/>
    </source>
</evidence>
<protein>
    <recommendedName>
        <fullName evidence="1">Helicase XPB/Ssl2 N-terminal domain-containing protein</fullName>
    </recommendedName>
</protein>
<organism evidence="2 3">
    <name type="scientific">Heliomicrobium gestii</name>
    <name type="common">Heliobacterium gestii</name>
    <dbReference type="NCBI Taxonomy" id="2699"/>
    <lineage>
        <taxon>Bacteria</taxon>
        <taxon>Bacillati</taxon>
        <taxon>Bacillota</taxon>
        <taxon>Clostridia</taxon>
        <taxon>Eubacteriales</taxon>
        <taxon>Heliobacteriaceae</taxon>
        <taxon>Heliomicrobium</taxon>
    </lineage>
</organism>
<keyword evidence="3" id="KW-1185">Reference proteome</keyword>
<sequence length="79" mass="8797">MTNQPTNPVIVQGDFSLLLEVDNPLFEAARDEVAQFSELEKSHEHIHTYRLSPLSLWNAAASGHSASHILAVLEETSER</sequence>
<dbReference type="InterPro" id="IPR032830">
    <property type="entry name" value="XPB/Ssl2_N"/>
</dbReference>
<dbReference type="Pfam" id="PF13625">
    <property type="entry name" value="Helicase_C_3"/>
    <property type="match status" value="1"/>
</dbReference>
<dbReference type="Proteomes" id="UP000471031">
    <property type="component" value="Unassembled WGS sequence"/>
</dbReference>
<name>A0A845LAJ2_HELGE</name>
<accession>A0A845LAJ2</accession>
<proteinExistence type="predicted"/>
<feature type="domain" description="Helicase XPB/Ssl2 N-terminal" evidence="1">
    <location>
        <begin position="9"/>
        <end position="78"/>
    </location>
</feature>
<dbReference type="EMBL" id="WXEX01000009">
    <property type="protein sequence ID" value="MZP43672.1"/>
    <property type="molecule type" value="Genomic_DNA"/>
</dbReference>
<dbReference type="RefSeq" id="WP_161262243.1">
    <property type="nucleotide sequence ID" value="NZ_JAFBDC010000009.1"/>
</dbReference>
<gene>
    <name evidence="2" type="ORF">GTO89_11530</name>
</gene>
<reference evidence="2 3" key="1">
    <citation type="submission" date="2020-01" db="EMBL/GenBank/DDBJ databases">
        <title>Whole genome sequence of Heliobacterium gestii DSM 11169.</title>
        <authorList>
            <person name="Kyndt J.A."/>
            <person name="Meyer T.E."/>
        </authorList>
    </citation>
    <scope>NUCLEOTIDE SEQUENCE [LARGE SCALE GENOMIC DNA]</scope>
    <source>
        <strain evidence="2 3">DSM 11169</strain>
    </source>
</reference>
<evidence type="ECO:0000313" key="2">
    <source>
        <dbReference type="EMBL" id="MZP43672.1"/>
    </source>
</evidence>
<dbReference type="OrthoDB" id="9802848at2"/>